<name>A0A8S2DL85_9BILA</name>
<dbReference type="Proteomes" id="UP000677228">
    <property type="component" value="Unassembled WGS sequence"/>
</dbReference>
<feature type="compositionally biased region" description="Basic residues" evidence="1">
    <location>
        <begin position="31"/>
        <end position="48"/>
    </location>
</feature>
<protein>
    <submittedName>
        <fullName evidence="2">Uncharacterized protein</fullName>
    </submittedName>
</protein>
<feature type="compositionally biased region" description="Polar residues" evidence="1">
    <location>
        <begin position="247"/>
        <end position="260"/>
    </location>
</feature>
<reference evidence="2" key="1">
    <citation type="submission" date="2021-02" db="EMBL/GenBank/DDBJ databases">
        <authorList>
            <person name="Nowell W R."/>
        </authorList>
    </citation>
    <scope>NUCLEOTIDE SEQUENCE</scope>
</reference>
<evidence type="ECO:0000313" key="4">
    <source>
        <dbReference type="Proteomes" id="UP000677228"/>
    </source>
</evidence>
<proteinExistence type="predicted"/>
<feature type="compositionally biased region" description="Polar residues" evidence="1">
    <location>
        <begin position="1"/>
        <end position="18"/>
    </location>
</feature>
<evidence type="ECO:0000256" key="1">
    <source>
        <dbReference type="SAM" id="MobiDB-lite"/>
    </source>
</evidence>
<evidence type="ECO:0000313" key="2">
    <source>
        <dbReference type="EMBL" id="CAF0954595.1"/>
    </source>
</evidence>
<dbReference type="EMBL" id="CAJOBA010004933">
    <property type="protein sequence ID" value="CAF3728091.1"/>
    <property type="molecule type" value="Genomic_DNA"/>
</dbReference>
<feature type="region of interest" description="Disordered" evidence="1">
    <location>
        <begin position="79"/>
        <end position="119"/>
    </location>
</feature>
<gene>
    <name evidence="2" type="ORF">OVA965_LOCUS12319</name>
    <name evidence="3" type="ORF">TMI583_LOCUS12323</name>
</gene>
<evidence type="ECO:0000313" key="3">
    <source>
        <dbReference type="EMBL" id="CAF3728091.1"/>
    </source>
</evidence>
<organism evidence="2 4">
    <name type="scientific">Didymodactylos carnosus</name>
    <dbReference type="NCBI Taxonomy" id="1234261"/>
    <lineage>
        <taxon>Eukaryota</taxon>
        <taxon>Metazoa</taxon>
        <taxon>Spiralia</taxon>
        <taxon>Gnathifera</taxon>
        <taxon>Rotifera</taxon>
        <taxon>Eurotatoria</taxon>
        <taxon>Bdelloidea</taxon>
        <taxon>Philodinida</taxon>
        <taxon>Philodinidae</taxon>
        <taxon>Didymodactylos</taxon>
    </lineage>
</organism>
<accession>A0A8S2DL85</accession>
<dbReference type="EMBL" id="CAJNOK010004928">
    <property type="protein sequence ID" value="CAF0954595.1"/>
    <property type="molecule type" value="Genomic_DNA"/>
</dbReference>
<feature type="region of interest" description="Disordered" evidence="1">
    <location>
        <begin position="219"/>
        <end position="271"/>
    </location>
</feature>
<feature type="compositionally biased region" description="Basic and acidic residues" evidence="1">
    <location>
        <begin position="261"/>
        <end position="271"/>
    </location>
</feature>
<feature type="compositionally biased region" description="Basic and acidic residues" evidence="1">
    <location>
        <begin position="100"/>
        <end position="112"/>
    </location>
</feature>
<sequence length="271" mass="30112">MGSSVSTDDTNLSILNRSSADKQRPVSTRRSSSRTKSARRTSSRSRSTRRTDSTTSTNSSIPTPHTKYVIYNMSDGKESTYHRNASGSLFDHSRPTSRTTTDKREKRNDKPVAKAKKQINDDDSWELDNISQSLPEIMDHSLSPMSMSDFRSISSTSTILNDGRVSVMRVKRKDKPPEDGNKCIKEVPSGQLHNILERSESNLRSCVSDNDTFSQLGSESRVATAASNSGRVSVMRIKRKDKPVDGQNKQIENISAAQSDDPSHSITEIKN</sequence>
<comment type="caution">
    <text evidence="2">The sequence shown here is derived from an EMBL/GenBank/DDBJ whole genome shotgun (WGS) entry which is preliminary data.</text>
</comment>
<dbReference type="AlphaFoldDB" id="A0A8S2DL85"/>
<dbReference type="Proteomes" id="UP000682733">
    <property type="component" value="Unassembled WGS sequence"/>
</dbReference>
<feature type="region of interest" description="Disordered" evidence="1">
    <location>
        <begin position="1"/>
        <end position="66"/>
    </location>
</feature>